<evidence type="ECO:0000313" key="1">
    <source>
        <dbReference type="EMBL" id="DAA03857.1"/>
    </source>
</evidence>
<name>Q6IKL5_DROME</name>
<gene>
    <name evidence="1" type="ORF">HDC12161</name>
</gene>
<protein>
    <submittedName>
        <fullName evidence="1">HDC12161</fullName>
    </submittedName>
</protein>
<accession>Q6IKL5</accession>
<dbReference type="EMBL" id="BK002351">
    <property type="protein sequence ID" value="DAA03857.1"/>
    <property type="molecule type" value="Genomic_DNA"/>
</dbReference>
<reference evidence="1" key="1">
    <citation type="journal article" date="2003" name="Genome Biol.">
        <title>An integrated gene annotation and transcriptional profiling approach towards the full gene content of the Drosophila genome.</title>
        <authorList>
            <person name="Hild M."/>
            <person name="Beckmann B."/>
            <person name="Haas S.A."/>
            <person name="Koch B."/>
            <person name="Solovyev V."/>
            <person name="Busold C."/>
            <person name="Fellenberg K."/>
            <person name="Boutros M."/>
            <person name="Vingron M."/>
            <person name="Sauer F."/>
            <person name="Hoheisel J.D."/>
            <person name="Paro R."/>
        </authorList>
    </citation>
    <scope>NUCLEOTIDE SEQUENCE</scope>
</reference>
<proteinExistence type="predicted"/>
<organism evidence="1">
    <name type="scientific">Drosophila melanogaster</name>
    <name type="common">Fruit fly</name>
    <dbReference type="NCBI Taxonomy" id="7227"/>
    <lineage>
        <taxon>Eukaryota</taxon>
        <taxon>Metazoa</taxon>
        <taxon>Ecdysozoa</taxon>
        <taxon>Arthropoda</taxon>
        <taxon>Hexapoda</taxon>
        <taxon>Insecta</taxon>
        <taxon>Pterygota</taxon>
        <taxon>Neoptera</taxon>
        <taxon>Endopterygota</taxon>
        <taxon>Diptera</taxon>
        <taxon>Brachycera</taxon>
        <taxon>Muscomorpha</taxon>
        <taxon>Ephydroidea</taxon>
        <taxon>Drosophilidae</taxon>
        <taxon>Drosophila</taxon>
        <taxon>Sophophora</taxon>
    </lineage>
</organism>
<sequence length="76" mass="8408">MGGIFLAASPKRVCHTTTTTLPALALGFFRSAKYTLRFTFSPPRERAIKIPRTQAEVWMGIRPELERMLAAGNGSI</sequence>
<dbReference type="AlphaFoldDB" id="Q6IKL5"/>